<name>A0AAV2T4S7_CALDB</name>
<accession>A0AAV2T4S7</accession>
<dbReference type="Gene3D" id="1.10.533.10">
    <property type="entry name" value="Death Domain, Fas"/>
    <property type="match status" value="1"/>
</dbReference>
<comment type="caution">
    <text evidence="2">The sequence shown here is derived from an EMBL/GenBank/DDBJ whole genome shotgun (WGS) entry which is preliminary data.</text>
</comment>
<organism evidence="2 3">
    <name type="scientific">Calicophoron daubneyi</name>
    <name type="common">Rumen fluke</name>
    <name type="synonym">Paramphistomum daubneyi</name>
    <dbReference type="NCBI Taxonomy" id="300641"/>
    <lineage>
        <taxon>Eukaryota</taxon>
        <taxon>Metazoa</taxon>
        <taxon>Spiralia</taxon>
        <taxon>Lophotrochozoa</taxon>
        <taxon>Platyhelminthes</taxon>
        <taxon>Trematoda</taxon>
        <taxon>Digenea</taxon>
        <taxon>Plagiorchiida</taxon>
        <taxon>Pronocephalata</taxon>
        <taxon>Paramphistomoidea</taxon>
        <taxon>Paramphistomidae</taxon>
        <taxon>Calicophoron</taxon>
    </lineage>
</organism>
<dbReference type="Gene3D" id="1.10.1170.10">
    <property type="entry name" value="Inhibitor Of Apoptosis Protein (2mihbC-IAP-1), Chain A"/>
    <property type="match status" value="1"/>
</dbReference>
<dbReference type="InterPro" id="IPR011029">
    <property type="entry name" value="DEATH-like_dom_sf"/>
</dbReference>
<evidence type="ECO:0000313" key="2">
    <source>
        <dbReference type="EMBL" id="CAL5131871.1"/>
    </source>
</evidence>
<sequence length="252" mass="27749">MEFPCCSTNFYDVKDVSDHPLMLDFGPEGLSLCSSSSFVIDSSPYCRVHTVTTSARVITLNLLEDDDSVKARNYQVSTARLAGAVYRSVIEVHAFFDTTRDFKDAFTSMFDHNGKDSAFDVRYTFREICARARRHPYHCTSNTSTKDSPQNPLASDSALLAMDGIPTATSSSEAALRASGDSAFTPSGMRRGLPSRTESIISDVEVKELVQERLREVALGHLCVDAPISKVFFPCGHIECCADCAECVDQRQ</sequence>
<dbReference type="AlphaFoldDB" id="A0AAV2T4S7"/>
<gene>
    <name evidence="2" type="ORF">CDAUBV1_LOCUS4409</name>
</gene>
<reference evidence="2" key="1">
    <citation type="submission" date="2024-06" db="EMBL/GenBank/DDBJ databases">
        <authorList>
            <person name="Liu X."/>
            <person name="Lenzi L."/>
            <person name="Haldenby T S."/>
            <person name="Uol C."/>
        </authorList>
    </citation>
    <scope>NUCLEOTIDE SEQUENCE</scope>
</reference>
<protein>
    <submittedName>
        <fullName evidence="2">Uncharacterized protein</fullName>
    </submittedName>
</protein>
<proteinExistence type="predicted"/>
<dbReference type="Proteomes" id="UP001497525">
    <property type="component" value="Unassembled WGS sequence"/>
</dbReference>
<evidence type="ECO:0000256" key="1">
    <source>
        <dbReference type="SAM" id="MobiDB-lite"/>
    </source>
</evidence>
<dbReference type="EMBL" id="CAXLJL010000112">
    <property type="protein sequence ID" value="CAL5131871.1"/>
    <property type="molecule type" value="Genomic_DNA"/>
</dbReference>
<evidence type="ECO:0000313" key="3">
    <source>
        <dbReference type="Proteomes" id="UP001497525"/>
    </source>
</evidence>
<feature type="region of interest" description="Disordered" evidence="1">
    <location>
        <begin position="171"/>
        <end position="196"/>
    </location>
</feature>